<evidence type="ECO:0000259" key="1">
    <source>
        <dbReference type="Pfam" id="PF10090"/>
    </source>
</evidence>
<dbReference type="Proteomes" id="UP000001964">
    <property type="component" value="Chromosome"/>
</dbReference>
<evidence type="ECO:0000313" key="2">
    <source>
        <dbReference type="EMBL" id="ABI64950.1"/>
    </source>
</evidence>
<dbReference type="HOGENOM" id="CLU_086320_0_0_5"/>
<gene>
    <name evidence="2" type="ordered locus">Mmar10_0657</name>
</gene>
<dbReference type="AlphaFoldDB" id="Q0ARY7"/>
<protein>
    <recommendedName>
        <fullName evidence="1">Histidine phosphotransferase ChpT C-terminal domain-containing protein</fullName>
    </recommendedName>
</protein>
<dbReference type="NCBIfam" id="NF046025">
    <property type="entry name" value="HisPtaseChptCaul"/>
    <property type="match status" value="1"/>
</dbReference>
<dbReference type="KEGG" id="mmr:Mmar10_0657"/>
<dbReference type="Pfam" id="PF10090">
    <property type="entry name" value="HPTransfase"/>
    <property type="match status" value="1"/>
</dbReference>
<accession>Q0ARY7</accession>
<reference evidence="2 3" key="1">
    <citation type="submission" date="2006-08" db="EMBL/GenBank/DDBJ databases">
        <title>Complete sequence of Maricaulis maris MCS10.</title>
        <authorList>
            <consortium name="US DOE Joint Genome Institute"/>
            <person name="Copeland A."/>
            <person name="Lucas S."/>
            <person name="Lapidus A."/>
            <person name="Barry K."/>
            <person name="Detter J.C."/>
            <person name="Glavina del Rio T."/>
            <person name="Hammon N."/>
            <person name="Israni S."/>
            <person name="Dalin E."/>
            <person name="Tice H."/>
            <person name="Pitluck S."/>
            <person name="Saunders E."/>
            <person name="Brettin T."/>
            <person name="Bruce D."/>
            <person name="Han C."/>
            <person name="Tapia R."/>
            <person name="Gilna P."/>
            <person name="Schmutz J."/>
            <person name="Larimer F."/>
            <person name="Land M."/>
            <person name="Hauser L."/>
            <person name="Kyrpides N."/>
            <person name="Mikhailova N."/>
            <person name="Viollier P."/>
            <person name="Stephens C."/>
            <person name="Richardson P."/>
        </authorList>
    </citation>
    <scope>NUCLEOTIDE SEQUENCE [LARGE SCALE GENOMIC DNA]</scope>
    <source>
        <strain evidence="2 3">MCS10</strain>
    </source>
</reference>
<dbReference type="InterPro" id="IPR018762">
    <property type="entry name" value="ChpT_C"/>
</dbReference>
<name>Q0ARY7_MARMM</name>
<organism evidence="2 3">
    <name type="scientific">Maricaulis maris (strain MCS10)</name>
    <name type="common">Caulobacter maris</name>
    <dbReference type="NCBI Taxonomy" id="394221"/>
    <lineage>
        <taxon>Bacteria</taxon>
        <taxon>Pseudomonadati</taxon>
        <taxon>Pseudomonadota</taxon>
        <taxon>Alphaproteobacteria</taxon>
        <taxon>Maricaulales</taxon>
        <taxon>Maricaulaceae</taxon>
        <taxon>Maricaulis</taxon>
    </lineage>
</organism>
<dbReference type="eggNOG" id="COG5385">
    <property type="taxonomic scope" value="Bacteria"/>
</dbReference>
<dbReference type="STRING" id="394221.Mmar10_0657"/>
<dbReference type="InterPro" id="IPR036890">
    <property type="entry name" value="HATPase_C_sf"/>
</dbReference>
<proteinExistence type="predicted"/>
<sequence length="227" mass="24113">MEKYMQDDLPAELPADQLAALLCARLCHDLVSPVSALGAALSVFDDPDSADMHEDAMELVRESSRQAQAKLEFCRLAFGAGGSAPGIMDSRELQRLTEAMFSSVKPEIVWKVESAGLEKQAARLLLNMCLLGVDAAPRGGTVTIEGAETGGGARLRVISEGPRARLEPGTARALEALAPENGYDGRSIQPYYTGLIARSNGGRVSAQANENRVEFIALVKGPEGMIG</sequence>
<evidence type="ECO:0000313" key="3">
    <source>
        <dbReference type="Proteomes" id="UP000001964"/>
    </source>
</evidence>
<keyword evidence="3" id="KW-1185">Reference proteome</keyword>
<dbReference type="EMBL" id="CP000449">
    <property type="protein sequence ID" value="ABI64950.1"/>
    <property type="molecule type" value="Genomic_DNA"/>
</dbReference>
<feature type="domain" description="Histidine phosphotransferase ChpT C-terminal" evidence="1">
    <location>
        <begin position="91"/>
        <end position="211"/>
    </location>
</feature>
<dbReference type="Gene3D" id="3.30.565.10">
    <property type="entry name" value="Histidine kinase-like ATPase, C-terminal domain"/>
    <property type="match status" value="1"/>
</dbReference>
<dbReference type="Gene3D" id="1.10.287.130">
    <property type="match status" value="1"/>
</dbReference>